<evidence type="ECO:0000313" key="2">
    <source>
        <dbReference type="Proteomes" id="UP000027265"/>
    </source>
</evidence>
<protein>
    <submittedName>
        <fullName evidence="1">Uncharacterized protein</fullName>
    </submittedName>
</protein>
<dbReference type="AlphaFoldDB" id="A0A067QLI4"/>
<evidence type="ECO:0000313" key="1">
    <source>
        <dbReference type="EMBL" id="KDQ64382.1"/>
    </source>
</evidence>
<reference evidence="2" key="1">
    <citation type="journal article" date="2014" name="Proc. Natl. Acad. Sci. U.S.A.">
        <title>Extensive sampling of basidiomycete genomes demonstrates inadequacy of the white-rot/brown-rot paradigm for wood decay fungi.</title>
        <authorList>
            <person name="Riley R."/>
            <person name="Salamov A.A."/>
            <person name="Brown D.W."/>
            <person name="Nagy L.G."/>
            <person name="Floudas D."/>
            <person name="Held B.W."/>
            <person name="Levasseur A."/>
            <person name="Lombard V."/>
            <person name="Morin E."/>
            <person name="Otillar R."/>
            <person name="Lindquist E.A."/>
            <person name="Sun H."/>
            <person name="LaButti K.M."/>
            <person name="Schmutz J."/>
            <person name="Jabbour D."/>
            <person name="Luo H."/>
            <person name="Baker S.E."/>
            <person name="Pisabarro A.G."/>
            <person name="Walton J.D."/>
            <person name="Blanchette R.A."/>
            <person name="Henrissat B."/>
            <person name="Martin F."/>
            <person name="Cullen D."/>
            <person name="Hibbett D.S."/>
            <person name="Grigoriev I.V."/>
        </authorList>
    </citation>
    <scope>NUCLEOTIDE SEQUENCE [LARGE SCALE GENOMIC DNA]</scope>
    <source>
        <strain evidence="2">MUCL 33604</strain>
    </source>
</reference>
<dbReference type="HOGENOM" id="CLU_633207_0_0_1"/>
<accession>A0A067QLI4</accession>
<organism evidence="1 2">
    <name type="scientific">Jaapia argillacea MUCL 33604</name>
    <dbReference type="NCBI Taxonomy" id="933084"/>
    <lineage>
        <taxon>Eukaryota</taxon>
        <taxon>Fungi</taxon>
        <taxon>Dikarya</taxon>
        <taxon>Basidiomycota</taxon>
        <taxon>Agaricomycotina</taxon>
        <taxon>Agaricomycetes</taxon>
        <taxon>Agaricomycetidae</taxon>
        <taxon>Jaapiales</taxon>
        <taxon>Jaapiaceae</taxon>
        <taxon>Jaapia</taxon>
    </lineage>
</organism>
<name>A0A067QLI4_9AGAM</name>
<dbReference type="EMBL" id="KL197709">
    <property type="protein sequence ID" value="KDQ64382.1"/>
    <property type="molecule type" value="Genomic_DNA"/>
</dbReference>
<dbReference type="InParanoid" id="A0A067QLI4"/>
<dbReference type="OrthoDB" id="2649950at2759"/>
<dbReference type="Proteomes" id="UP000027265">
    <property type="component" value="Unassembled WGS sequence"/>
</dbReference>
<gene>
    <name evidence="1" type="ORF">JAAARDRAFT_28006</name>
</gene>
<keyword evidence="2" id="KW-1185">Reference proteome</keyword>
<sequence>MNIETENHKNIVSFDSALFESYAKDQVCQEPISDAENIHLYNLRHDRQSIIIDSIDSRIAPHIAITPTTSDETWEEYTRVMTDMAPPCPCCLQLPQRTNWADAMPPIAAPNHSHEWLSEAPTTVCHRADSSYARRVFSHEQFYRTISSAQQERLIMCHVVKALHRHLFKVTAVLVSITAISFRERYDLPGFVDSIEKPFEWSDPAQPILNQRRKTHSLFTTIIESQFPCTVPHIVIDDAPPQPPWIGTMNYVNHGYEQDVERLYVPQAVYGFSTTYDEAVEVQSTPEEKEWAEVVETWDYEYGLDGIPELSLSQLMEAESPPDSPVVRTPSTKPDSLVSVSIYPVDPGDDIDDPEFLLPDAYATSSGKLLSEELAMATCQFTLVIHPPSEDSFTRTGFDIFDDDEEELPPLSGWCLDTWKQMQEQEQQALEVC</sequence>
<proteinExistence type="predicted"/>